<dbReference type="SUPFAM" id="SSF53474">
    <property type="entry name" value="alpha/beta-Hydrolases"/>
    <property type="match status" value="1"/>
</dbReference>
<sequence length="268" mass="28381">MTTTSAAPSTTSPLAHSDNGVAADLPALLHVPGWCGDRDVFDALLSRNPGRRAVSVDLPGHGDSADPVTGGGDFGYAEVLDALVATIDHLGLDRVVPVALSHAGWAAIDLRERLGADRVPGVVLLDWMVLGTPPGFADALSGLQSPAWSDVRAGLFGMWTSGLDVPGLHEYVASMGTYGQPHWSRAGREIAARFGDCPVPLAALQPCPTLHVYAQPGDDAVLAAQRDFASSHPWFEVVRLDARSHFPMFEVPDRMAEVIETFASRLGC</sequence>
<evidence type="ECO:0000313" key="2">
    <source>
        <dbReference type="EMBL" id="GAA2125559.1"/>
    </source>
</evidence>
<dbReference type="PANTHER" id="PTHR43194">
    <property type="entry name" value="HYDROLASE ALPHA/BETA FOLD FAMILY"/>
    <property type="match status" value="1"/>
</dbReference>
<protein>
    <submittedName>
        <fullName evidence="2">Alpha/beta hydrolase</fullName>
    </submittedName>
</protein>
<dbReference type="InterPro" id="IPR000073">
    <property type="entry name" value="AB_hydrolase_1"/>
</dbReference>
<dbReference type="InterPro" id="IPR029058">
    <property type="entry name" value="AB_hydrolase_fold"/>
</dbReference>
<dbReference type="GO" id="GO:0016787">
    <property type="term" value="F:hydrolase activity"/>
    <property type="evidence" value="ECO:0007669"/>
    <property type="project" value="UniProtKB-KW"/>
</dbReference>
<evidence type="ECO:0000259" key="1">
    <source>
        <dbReference type="Pfam" id="PF00561"/>
    </source>
</evidence>
<reference evidence="3" key="1">
    <citation type="journal article" date="2019" name="Int. J. Syst. Evol. Microbiol.">
        <title>The Global Catalogue of Microorganisms (GCM) 10K type strain sequencing project: providing services to taxonomists for standard genome sequencing and annotation.</title>
        <authorList>
            <consortium name="The Broad Institute Genomics Platform"/>
            <consortium name="The Broad Institute Genome Sequencing Center for Infectious Disease"/>
            <person name="Wu L."/>
            <person name="Ma J."/>
        </authorList>
    </citation>
    <scope>NUCLEOTIDE SEQUENCE [LARGE SCALE GENOMIC DNA]</scope>
    <source>
        <strain evidence="3">JCM 16021</strain>
    </source>
</reference>
<feature type="domain" description="AB hydrolase-1" evidence="1">
    <location>
        <begin position="26"/>
        <end position="127"/>
    </location>
</feature>
<dbReference type="RefSeq" id="WP_344303899.1">
    <property type="nucleotide sequence ID" value="NZ_BAAAQQ010000011.1"/>
</dbReference>
<comment type="caution">
    <text evidence="2">The sequence shown here is derived from an EMBL/GenBank/DDBJ whole genome shotgun (WGS) entry which is preliminary data.</text>
</comment>
<dbReference type="Gene3D" id="3.40.50.1820">
    <property type="entry name" value="alpha/beta hydrolase"/>
    <property type="match status" value="1"/>
</dbReference>
<dbReference type="Proteomes" id="UP001500575">
    <property type="component" value="Unassembled WGS sequence"/>
</dbReference>
<dbReference type="PANTHER" id="PTHR43194:SF2">
    <property type="entry name" value="PEROXISOMAL MEMBRANE PROTEIN LPX1"/>
    <property type="match status" value="1"/>
</dbReference>
<proteinExistence type="predicted"/>
<evidence type="ECO:0000313" key="3">
    <source>
        <dbReference type="Proteomes" id="UP001500575"/>
    </source>
</evidence>
<organism evidence="2 3">
    <name type="scientific">Nocardioides bigeumensis</name>
    <dbReference type="NCBI Taxonomy" id="433657"/>
    <lineage>
        <taxon>Bacteria</taxon>
        <taxon>Bacillati</taxon>
        <taxon>Actinomycetota</taxon>
        <taxon>Actinomycetes</taxon>
        <taxon>Propionibacteriales</taxon>
        <taxon>Nocardioidaceae</taxon>
        <taxon>Nocardioides</taxon>
    </lineage>
</organism>
<dbReference type="EMBL" id="BAAAQQ010000011">
    <property type="protein sequence ID" value="GAA2125559.1"/>
    <property type="molecule type" value="Genomic_DNA"/>
</dbReference>
<dbReference type="Pfam" id="PF00561">
    <property type="entry name" value="Abhydrolase_1"/>
    <property type="match status" value="1"/>
</dbReference>
<dbReference type="Gene3D" id="1.10.210.20">
    <property type="match status" value="1"/>
</dbReference>
<dbReference type="InterPro" id="IPR050228">
    <property type="entry name" value="Carboxylesterase_BioH"/>
</dbReference>
<keyword evidence="2" id="KW-0378">Hydrolase</keyword>
<name>A0ABP5K0T4_9ACTN</name>
<keyword evidence="3" id="KW-1185">Reference proteome</keyword>
<accession>A0ABP5K0T4</accession>
<gene>
    <name evidence="2" type="ORF">GCM10009843_23400</name>
</gene>